<dbReference type="SMART" id="SM00220">
    <property type="entry name" value="S_TKc"/>
    <property type="match status" value="1"/>
</dbReference>
<dbReference type="Gene3D" id="3.40.50.1820">
    <property type="entry name" value="alpha/beta hydrolase"/>
    <property type="match status" value="2"/>
</dbReference>
<feature type="compositionally biased region" description="Polar residues" evidence="10">
    <location>
        <begin position="31"/>
        <end position="40"/>
    </location>
</feature>
<feature type="compositionally biased region" description="Polar residues" evidence="10">
    <location>
        <begin position="1"/>
        <end position="12"/>
    </location>
</feature>
<name>A0A2H9TJB7_9FUNG</name>
<organism evidence="13 14">
    <name type="scientific">Paramicrosporidium saccamoebae</name>
    <dbReference type="NCBI Taxonomy" id="1246581"/>
    <lineage>
        <taxon>Eukaryota</taxon>
        <taxon>Fungi</taxon>
        <taxon>Fungi incertae sedis</taxon>
        <taxon>Cryptomycota</taxon>
        <taxon>Cryptomycota incertae sedis</taxon>
        <taxon>Paramicrosporidium</taxon>
    </lineage>
</organism>
<dbReference type="Proteomes" id="UP000240830">
    <property type="component" value="Unassembled WGS sequence"/>
</dbReference>
<dbReference type="InterPro" id="IPR029058">
    <property type="entry name" value="AB_hydrolase_fold"/>
</dbReference>
<keyword evidence="6 9" id="KW-0067">ATP-binding</keyword>
<comment type="catalytic activity">
    <reaction evidence="7">
        <text>L-threonyl-[protein] + ATP = O-phospho-L-threonyl-[protein] + ADP + H(+)</text>
        <dbReference type="Rhea" id="RHEA:46608"/>
        <dbReference type="Rhea" id="RHEA-COMP:11060"/>
        <dbReference type="Rhea" id="RHEA-COMP:11605"/>
        <dbReference type="ChEBI" id="CHEBI:15378"/>
        <dbReference type="ChEBI" id="CHEBI:30013"/>
        <dbReference type="ChEBI" id="CHEBI:30616"/>
        <dbReference type="ChEBI" id="CHEBI:61977"/>
        <dbReference type="ChEBI" id="CHEBI:456216"/>
        <dbReference type="EC" id="2.7.11.11"/>
    </reaction>
</comment>
<dbReference type="FunFam" id="1.10.510.10:FF:000465">
    <property type="entry name" value="Non-specific serine/threonine protein kinase"/>
    <property type="match status" value="1"/>
</dbReference>
<dbReference type="InterPro" id="IPR008271">
    <property type="entry name" value="Ser/Thr_kinase_AS"/>
</dbReference>
<keyword evidence="5 13" id="KW-0418">Kinase</keyword>
<dbReference type="EC" id="2.7.11.11" evidence="1"/>
<evidence type="ECO:0000313" key="13">
    <source>
        <dbReference type="EMBL" id="PJF17839.1"/>
    </source>
</evidence>
<dbReference type="EMBL" id="MTSL01000157">
    <property type="protein sequence ID" value="PJF17839.1"/>
    <property type="molecule type" value="Genomic_DNA"/>
</dbReference>
<accession>A0A2H9TJB7</accession>
<evidence type="ECO:0000313" key="14">
    <source>
        <dbReference type="Proteomes" id="UP000240830"/>
    </source>
</evidence>
<evidence type="ECO:0000256" key="3">
    <source>
        <dbReference type="ARBA" id="ARBA00022679"/>
    </source>
</evidence>
<feature type="compositionally biased region" description="Basic and acidic residues" evidence="10">
    <location>
        <begin position="19"/>
        <end position="30"/>
    </location>
</feature>
<evidence type="ECO:0000256" key="5">
    <source>
        <dbReference type="ARBA" id="ARBA00022777"/>
    </source>
</evidence>
<evidence type="ECO:0000259" key="11">
    <source>
        <dbReference type="PROSITE" id="PS50011"/>
    </source>
</evidence>
<feature type="region of interest" description="Disordered" evidence="10">
    <location>
        <begin position="1"/>
        <end position="44"/>
    </location>
</feature>
<dbReference type="PANTHER" id="PTHR24353">
    <property type="entry name" value="CYCLIC NUCLEOTIDE-DEPENDENT PROTEIN KINASE"/>
    <property type="match status" value="1"/>
</dbReference>
<dbReference type="SUPFAM" id="SSF53474">
    <property type="entry name" value="alpha/beta-Hydrolases"/>
    <property type="match status" value="2"/>
</dbReference>
<keyword evidence="3" id="KW-0808">Transferase</keyword>
<dbReference type="SMART" id="SM00133">
    <property type="entry name" value="S_TK_X"/>
    <property type="match status" value="1"/>
</dbReference>
<proteinExistence type="predicted"/>
<keyword evidence="2" id="KW-0723">Serine/threonine-protein kinase</keyword>
<dbReference type="PROSITE" id="PS51285">
    <property type="entry name" value="AGC_KINASE_CTER"/>
    <property type="match status" value="1"/>
</dbReference>
<feature type="domain" description="Protein kinase" evidence="11">
    <location>
        <begin position="863"/>
        <end position="1118"/>
    </location>
</feature>
<feature type="binding site" evidence="9">
    <location>
        <position position="892"/>
    </location>
    <ligand>
        <name>ATP</name>
        <dbReference type="ChEBI" id="CHEBI:30616"/>
    </ligand>
</feature>
<dbReference type="PANTHER" id="PTHR24353:SF37">
    <property type="entry name" value="CAMP-DEPENDENT PROTEIN KINASE CATALYTIC SUBUNIT PRKX"/>
    <property type="match status" value="1"/>
</dbReference>
<evidence type="ECO:0000256" key="10">
    <source>
        <dbReference type="SAM" id="MobiDB-lite"/>
    </source>
</evidence>
<dbReference type="FunFam" id="3.30.200.20:FF:000042">
    <property type="entry name" value="Aurora kinase A"/>
    <property type="match status" value="1"/>
</dbReference>
<evidence type="ECO:0000256" key="7">
    <source>
        <dbReference type="ARBA" id="ARBA00047292"/>
    </source>
</evidence>
<evidence type="ECO:0000256" key="1">
    <source>
        <dbReference type="ARBA" id="ARBA00012444"/>
    </source>
</evidence>
<gene>
    <name evidence="13" type="ORF">PSACC_02357</name>
</gene>
<dbReference type="Gene3D" id="1.10.510.10">
    <property type="entry name" value="Transferase(Phosphotransferase) domain 1"/>
    <property type="match status" value="1"/>
</dbReference>
<dbReference type="PROSITE" id="PS50011">
    <property type="entry name" value="PROTEIN_KINASE_DOM"/>
    <property type="match status" value="1"/>
</dbReference>
<evidence type="ECO:0000256" key="4">
    <source>
        <dbReference type="ARBA" id="ARBA00022741"/>
    </source>
</evidence>
<dbReference type="GO" id="GO:0005952">
    <property type="term" value="C:cAMP-dependent protein kinase complex"/>
    <property type="evidence" value="ECO:0007669"/>
    <property type="project" value="TreeGrafter"/>
</dbReference>
<keyword evidence="4 9" id="KW-0547">Nucleotide-binding</keyword>
<sequence length="1177" mass="132356">MGNAQTRPSANTAIDYEEDRTKKVPLHDEPPNSSQSSSGETGPRLRMFSTFQSASRPNMSAEGAHSRVKLSDLLASGVQVPMEPGEFQSESYFLKRLSHYEFKVKENLTNIRILFCKNLEEGVYGEQLLGQPLSNNILMKPSARTSIVGDRPPSDRLYEHELDIYIPEDQSRSRRLFVFIVAGDDSRLLVKARAVVMTPTDKARVEYIGQHMTERDEKMHAILKNVASEDSVMTVFNAEDLIEVFSKTKAVPKPPFKYLLGAKDTLLAYRMFTPANRDSIVANLIFVATDVTFLEYLASSIATAHPIRVILVDLRGFGYSGGKRGHTPSINQVYRDIKQIIKHVRGLSTKPIVLGGYMFGGGMVMNYSRFKDRIPVDAYMLLSPLLGRGWIGYWKEQLASLEQDKVISSRLGHLKLAKLTGGRISGGKYVFKTKVDENTYDFSPRHVNKMTANYVLSFQVPKDTKVFTQLDAPMGVFMAERDEFMDTAKVRNVIQPGLTDRDSKFITIEGKTGLQVLLTATNDIAEWITNLEVVKPWKIRAKAPHKSLIDKNDMELISDVVPKPIWDSITKGIEKKVYDRQPRHTDCDSCAISYDVFEPTYLPGRPIGVLLFVAPRCQAHILPTLAEVHRVMVFRVDPWEPMGNKANVSPKAIWRFMRSSIRLIKSNFPGSPFYIGGIGYGASIVLGYSRREDHHHVTGYVLIDPLADLKSTANKQFAREKTDKTDKAERTDISTLIYGLAGQEVTDKKQLTILDRTGYIPRRLPNAAMLALNKDIVDEIRSLDAPALVLLSRNHSMMDTVKLQASLAEFLKPPFKGVEVKNGDLYGGLGEMATSIGRWVNQLSTSVAPRVPLRLSRLSMADFEPIEMIGKGTFGRVWLVRHIGTSRFLALKVLEKETIINSKQTQQVVREKEVLSECNDCPFIVSFVGSFQDRKRLYIVMEFVIGGELFTRLNSIKKMSVDDARFYMAEVVSAISFLHRKDIIYRDLKPENIVLDALGHVRLVDFGFARHLSRGRCTSFCGSPFYIAPEMLSNSSYGISVDIWALGVLLFELLIGNPPFSGSTANEVYRRILFSNVEVPTSLDSDSRDLLYALLDPSPDSRIGSKNGLDDVMKHRWFKGIDWDRVRAKETQAPYQPHFTFEGDTGNFMKVGGATFDDFEEEAYDGRNDGLFAGFAT</sequence>
<dbReference type="PROSITE" id="PS00108">
    <property type="entry name" value="PROTEIN_KINASE_ST"/>
    <property type="match status" value="1"/>
</dbReference>
<protein>
    <recommendedName>
        <fullName evidence="1">cAMP-dependent protein kinase</fullName>
        <ecNumber evidence="1">2.7.11.11</ecNumber>
    </recommendedName>
</protein>
<keyword evidence="14" id="KW-1185">Reference proteome</keyword>
<dbReference type="InterPro" id="IPR000961">
    <property type="entry name" value="AGC-kinase_C"/>
</dbReference>
<evidence type="ECO:0000259" key="12">
    <source>
        <dbReference type="PROSITE" id="PS51285"/>
    </source>
</evidence>
<dbReference type="Pfam" id="PF00069">
    <property type="entry name" value="Pkinase"/>
    <property type="match status" value="1"/>
</dbReference>
<evidence type="ECO:0000256" key="6">
    <source>
        <dbReference type="ARBA" id="ARBA00022840"/>
    </source>
</evidence>
<reference evidence="13 14" key="1">
    <citation type="submission" date="2016-10" db="EMBL/GenBank/DDBJ databases">
        <title>The genome of Paramicrosporidium saccamoebae is the missing link in understanding Cryptomycota and Microsporidia evolution.</title>
        <authorList>
            <person name="Quandt C.A."/>
            <person name="Beaudet D."/>
            <person name="Corsaro D."/>
            <person name="Michel R."/>
            <person name="Corradi N."/>
            <person name="James T."/>
        </authorList>
    </citation>
    <scope>NUCLEOTIDE SEQUENCE [LARGE SCALE GENOMIC DNA]</scope>
    <source>
        <strain evidence="13 14">KSL3</strain>
    </source>
</reference>
<dbReference type="AlphaFoldDB" id="A0A2H9TJB7"/>
<dbReference type="InterPro" id="IPR011009">
    <property type="entry name" value="Kinase-like_dom_sf"/>
</dbReference>
<dbReference type="SUPFAM" id="SSF56112">
    <property type="entry name" value="Protein kinase-like (PK-like)"/>
    <property type="match status" value="1"/>
</dbReference>
<evidence type="ECO:0000256" key="8">
    <source>
        <dbReference type="ARBA" id="ARBA00047454"/>
    </source>
</evidence>
<dbReference type="GO" id="GO:0004691">
    <property type="term" value="F:cAMP-dependent protein kinase activity"/>
    <property type="evidence" value="ECO:0007669"/>
    <property type="project" value="UniProtKB-EC"/>
</dbReference>
<dbReference type="Pfam" id="PF12146">
    <property type="entry name" value="Hydrolase_4"/>
    <property type="match status" value="1"/>
</dbReference>
<dbReference type="Gene3D" id="3.30.200.20">
    <property type="entry name" value="Phosphorylase Kinase, domain 1"/>
    <property type="match status" value="1"/>
</dbReference>
<dbReference type="InterPro" id="IPR022742">
    <property type="entry name" value="Hydrolase_4"/>
</dbReference>
<evidence type="ECO:0000256" key="9">
    <source>
        <dbReference type="PROSITE-ProRule" id="PRU10141"/>
    </source>
</evidence>
<comment type="caution">
    <text evidence="13">The sequence shown here is derived from an EMBL/GenBank/DDBJ whole genome shotgun (WGS) entry which is preliminary data.</text>
</comment>
<dbReference type="InterPro" id="IPR000719">
    <property type="entry name" value="Prot_kinase_dom"/>
</dbReference>
<evidence type="ECO:0000256" key="2">
    <source>
        <dbReference type="ARBA" id="ARBA00022527"/>
    </source>
</evidence>
<dbReference type="GO" id="GO:0005524">
    <property type="term" value="F:ATP binding"/>
    <property type="evidence" value="ECO:0007669"/>
    <property type="project" value="UniProtKB-UniRule"/>
</dbReference>
<dbReference type="PROSITE" id="PS00107">
    <property type="entry name" value="PROTEIN_KINASE_ATP"/>
    <property type="match status" value="1"/>
</dbReference>
<dbReference type="OrthoDB" id="63267at2759"/>
<dbReference type="InterPro" id="IPR017441">
    <property type="entry name" value="Protein_kinase_ATP_BS"/>
</dbReference>
<feature type="domain" description="AGC-kinase C-terminal" evidence="12">
    <location>
        <begin position="1119"/>
        <end position="1177"/>
    </location>
</feature>
<comment type="catalytic activity">
    <reaction evidence="8">
        <text>L-seryl-[protein] + ATP = O-phospho-L-seryl-[protein] + ADP + H(+)</text>
        <dbReference type="Rhea" id="RHEA:17989"/>
        <dbReference type="Rhea" id="RHEA-COMP:9863"/>
        <dbReference type="Rhea" id="RHEA-COMP:11604"/>
        <dbReference type="ChEBI" id="CHEBI:15378"/>
        <dbReference type="ChEBI" id="CHEBI:29999"/>
        <dbReference type="ChEBI" id="CHEBI:30616"/>
        <dbReference type="ChEBI" id="CHEBI:83421"/>
        <dbReference type="ChEBI" id="CHEBI:456216"/>
        <dbReference type="EC" id="2.7.11.11"/>
    </reaction>
</comment>
<dbReference type="STRING" id="1246581.A0A2H9TJB7"/>